<dbReference type="GO" id="GO:0009089">
    <property type="term" value="P:lysine biosynthetic process via diaminopimelate"/>
    <property type="evidence" value="ECO:0007669"/>
    <property type="project" value="TreeGrafter"/>
</dbReference>
<dbReference type="EMBL" id="BNAV01000002">
    <property type="protein sequence ID" value="GHF48598.1"/>
    <property type="molecule type" value="Genomic_DNA"/>
</dbReference>
<proteinExistence type="predicted"/>
<feature type="modified residue" description="N6-(pyridoxal phosphate)lysine" evidence="4">
    <location>
        <position position="48"/>
    </location>
</feature>
<dbReference type="InterPro" id="IPR022653">
    <property type="entry name" value="De-COase2_pyr-phos_BS"/>
</dbReference>
<evidence type="ECO:0000256" key="2">
    <source>
        <dbReference type="ARBA" id="ARBA00022793"/>
    </source>
</evidence>
<dbReference type="GO" id="GO:0008836">
    <property type="term" value="F:diaminopimelate decarboxylase activity"/>
    <property type="evidence" value="ECO:0007669"/>
    <property type="project" value="TreeGrafter"/>
</dbReference>
<keyword evidence="2" id="KW-0210">Decarboxylase</keyword>
<comment type="caution">
    <text evidence="6">The sequence shown here is derived from an EMBL/GenBank/DDBJ whole genome shotgun (WGS) entry which is preliminary data.</text>
</comment>
<dbReference type="SUPFAM" id="SSF50621">
    <property type="entry name" value="Alanine racemase C-terminal domain-like"/>
    <property type="match status" value="1"/>
</dbReference>
<dbReference type="AlphaFoldDB" id="A0A8H9IUC1"/>
<evidence type="ECO:0000259" key="5">
    <source>
        <dbReference type="Pfam" id="PF02784"/>
    </source>
</evidence>
<keyword evidence="7" id="KW-1185">Reference proteome</keyword>
<reference evidence="6" key="1">
    <citation type="journal article" date="2014" name="Int. J. Syst. Evol. Microbiol.">
        <title>Complete genome sequence of Corynebacterium casei LMG S-19264T (=DSM 44701T), isolated from a smear-ripened cheese.</title>
        <authorList>
            <consortium name="US DOE Joint Genome Institute (JGI-PGF)"/>
            <person name="Walter F."/>
            <person name="Albersmeier A."/>
            <person name="Kalinowski J."/>
            <person name="Ruckert C."/>
        </authorList>
    </citation>
    <scope>NUCLEOTIDE SEQUENCE</scope>
    <source>
        <strain evidence="6">CGMCC 4.7679</strain>
    </source>
</reference>
<dbReference type="PANTHER" id="PTHR43727:SF2">
    <property type="entry name" value="GROUP IV DECARBOXYLASE"/>
    <property type="match status" value="1"/>
</dbReference>
<dbReference type="GO" id="GO:0006596">
    <property type="term" value="P:polyamine biosynthetic process"/>
    <property type="evidence" value="ECO:0007669"/>
    <property type="project" value="InterPro"/>
</dbReference>
<organism evidence="6 7">
    <name type="scientific">Amycolatopsis bartoniae</name>
    <dbReference type="NCBI Taxonomy" id="941986"/>
    <lineage>
        <taxon>Bacteria</taxon>
        <taxon>Bacillati</taxon>
        <taxon>Actinomycetota</taxon>
        <taxon>Actinomycetes</taxon>
        <taxon>Pseudonocardiales</taxon>
        <taxon>Pseudonocardiaceae</taxon>
        <taxon>Amycolatopsis</taxon>
    </lineage>
</organism>
<dbReference type="RefSeq" id="WP_145934732.1">
    <property type="nucleotide sequence ID" value="NZ_BNAV01000002.1"/>
</dbReference>
<sequence length="413" mass="43285">MIGERLRAELVEKYGTPLYVYELDRIGAARQALFDCLPEKTEVFYAVKANPHPEVIRELAAPGQTGCKAEISSAGELSLVLQAGRDPADILYTGPAKTEHELFLALKAGVRLFSAESPADLAHIGAVARGLGVVADCLLRINDVAVGATGARMTGRASQFGIDSELLGELMPDLRAVPGTVLVGLHFFSQSNAQDEQALLAEFGQAVGTAVRLQQQFGVPLRFLDLGGGFACPYGRTGTPPTYSGLRSALEAILDRHLPRWRGNDVRIAVESGRYLVGASGTLLLGVRSVKISRGRRFVLLDGGVNVFGGLSGIGRLLPVEVEVGAGCGAPVASLAGPLCTPGDILARQAAVPEVVPGGTVAIPNAGAYGPTASLLAFLGRSAPTEVVLRGEEVVSVSRLELRRVREHAGKVG</sequence>
<evidence type="ECO:0000313" key="6">
    <source>
        <dbReference type="EMBL" id="GHF48598.1"/>
    </source>
</evidence>
<evidence type="ECO:0000256" key="4">
    <source>
        <dbReference type="PIRSR" id="PIRSR600183-50"/>
    </source>
</evidence>
<evidence type="ECO:0000256" key="3">
    <source>
        <dbReference type="ARBA" id="ARBA00022898"/>
    </source>
</evidence>
<protein>
    <submittedName>
        <fullName evidence="6">Diaminopimelate decarboxylase</fullName>
    </submittedName>
</protein>
<dbReference type="InterPro" id="IPR002433">
    <property type="entry name" value="Orn_de-COase"/>
</dbReference>
<dbReference type="PANTHER" id="PTHR43727">
    <property type="entry name" value="DIAMINOPIMELATE DECARBOXYLASE"/>
    <property type="match status" value="1"/>
</dbReference>
<comment type="cofactor">
    <cofactor evidence="1 4">
        <name>pyridoxal 5'-phosphate</name>
        <dbReference type="ChEBI" id="CHEBI:597326"/>
    </cofactor>
</comment>
<dbReference type="InterPro" id="IPR022644">
    <property type="entry name" value="De-COase2_N"/>
</dbReference>
<dbReference type="SUPFAM" id="SSF51419">
    <property type="entry name" value="PLP-binding barrel"/>
    <property type="match status" value="1"/>
</dbReference>
<dbReference type="Proteomes" id="UP000658656">
    <property type="component" value="Unassembled WGS sequence"/>
</dbReference>
<keyword evidence="3 4" id="KW-0663">Pyridoxal phosphate</keyword>
<dbReference type="InterPro" id="IPR029066">
    <property type="entry name" value="PLP-binding_barrel"/>
</dbReference>
<feature type="active site" description="Proton donor" evidence="4">
    <location>
        <position position="340"/>
    </location>
</feature>
<reference evidence="6" key="2">
    <citation type="submission" date="2020-09" db="EMBL/GenBank/DDBJ databases">
        <authorList>
            <person name="Sun Q."/>
            <person name="Zhou Y."/>
        </authorList>
    </citation>
    <scope>NUCLEOTIDE SEQUENCE</scope>
    <source>
        <strain evidence="6">CGMCC 4.7679</strain>
    </source>
</reference>
<dbReference type="PROSITE" id="PS00878">
    <property type="entry name" value="ODR_DC_2_1"/>
    <property type="match status" value="1"/>
</dbReference>
<dbReference type="Gene3D" id="3.20.20.10">
    <property type="entry name" value="Alanine racemase"/>
    <property type="match status" value="1"/>
</dbReference>
<dbReference type="InterPro" id="IPR009006">
    <property type="entry name" value="Ala_racemase/Decarboxylase_C"/>
</dbReference>
<gene>
    <name evidence="6" type="primary">lysA</name>
    <name evidence="6" type="ORF">GCM10017566_22390</name>
</gene>
<feature type="domain" description="Orn/DAP/Arg decarboxylase 2 N-terminal" evidence="5">
    <location>
        <begin position="28"/>
        <end position="277"/>
    </location>
</feature>
<dbReference type="InterPro" id="IPR000183">
    <property type="entry name" value="Orn/DAP/Arg_de-COase"/>
</dbReference>
<evidence type="ECO:0000256" key="1">
    <source>
        <dbReference type="ARBA" id="ARBA00001933"/>
    </source>
</evidence>
<dbReference type="PRINTS" id="PR01182">
    <property type="entry name" value="ORNDCRBXLASE"/>
</dbReference>
<keyword evidence="2" id="KW-0456">Lyase</keyword>
<name>A0A8H9IUC1_9PSEU</name>
<dbReference type="PRINTS" id="PR01179">
    <property type="entry name" value="ODADCRBXLASE"/>
</dbReference>
<evidence type="ECO:0000313" key="7">
    <source>
        <dbReference type="Proteomes" id="UP000658656"/>
    </source>
</evidence>
<dbReference type="OrthoDB" id="9802241at2"/>
<dbReference type="Pfam" id="PF02784">
    <property type="entry name" value="Orn_Arg_deC_N"/>
    <property type="match status" value="1"/>
</dbReference>
<accession>A0A8H9IUC1</accession>
<dbReference type="Gene3D" id="2.40.37.10">
    <property type="entry name" value="Lyase, Ornithine Decarboxylase, Chain A, domain 1"/>
    <property type="match status" value="1"/>
</dbReference>